<evidence type="ECO:0000256" key="1">
    <source>
        <dbReference type="ARBA" id="ARBA00025788"/>
    </source>
</evidence>
<reference evidence="4 5" key="1">
    <citation type="submission" date="2016-10" db="EMBL/GenBank/DDBJ databases">
        <title>Draft genome sequence of Coniochaeta ligniaria NRRL30616, a lignocellulolytic fungus for bioabatement of inhibitors in plant biomass hydrolysates.</title>
        <authorList>
            <consortium name="DOE Joint Genome Institute"/>
            <person name="Jimenez D.J."/>
            <person name="Hector R.E."/>
            <person name="Riley R."/>
            <person name="Sun H."/>
            <person name="Grigoriev I.V."/>
            <person name="Van Elsas J.D."/>
            <person name="Nichols N.N."/>
        </authorList>
    </citation>
    <scope>NUCLEOTIDE SEQUENCE [LARGE SCALE GENOMIC DNA]</scope>
    <source>
        <strain evidence="4 5">NRRL 30616</strain>
    </source>
</reference>
<dbReference type="PROSITE" id="PS51532">
    <property type="entry name" value="PITH"/>
    <property type="match status" value="1"/>
</dbReference>
<feature type="compositionally biased region" description="Basic and acidic residues" evidence="2">
    <location>
        <begin position="20"/>
        <end position="29"/>
    </location>
</feature>
<dbReference type="Proteomes" id="UP000182658">
    <property type="component" value="Unassembled WGS sequence"/>
</dbReference>
<dbReference type="InterPro" id="IPR037047">
    <property type="entry name" value="PITH_dom_sf"/>
</dbReference>
<proteinExistence type="inferred from homology"/>
<dbReference type="InterPro" id="IPR045099">
    <property type="entry name" value="PITH1-like"/>
</dbReference>
<dbReference type="PANTHER" id="PTHR12175">
    <property type="entry name" value="AD039 HT014 THIOREDOXIN FAMILY TRP26"/>
    <property type="match status" value="1"/>
</dbReference>
<dbReference type="InterPro" id="IPR008979">
    <property type="entry name" value="Galactose-bd-like_sf"/>
</dbReference>
<dbReference type="PANTHER" id="PTHR12175:SF1">
    <property type="entry name" value="PITH DOMAIN-CONTAINING PROTEIN 1"/>
    <property type="match status" value="1"/>
</dbReference>
<dbReference type="EMBL" id="KV875099">
    <property type="protein sequence ID" value="OIW27528.1"/>
    <property type="molecule type" value="Genomic_DNA"/>
</dbReference>
<comment type="similarity">
    <text evidence="1">Belongs to the PITHD1 family.</text>
</comment>
<dbReference type="GO" id="GO:0005634">
    <property type="term" value="C:nucleus"/>
    <property type="evidence" value="ECO:0007669"/>
    <property type="project" value="EnsemblFungi"/>
</dbReference>
<feature type="domain" description="PITH" evidence="3">
    <location>
        <begin position="27"/>
        <end position="203"/>
    </location>
</feature>
<accession>A0A1J7JCT8</accession>
<evidence type="ECO:0000313" key="4">
    <source>
        <dbReference type="EMBL" id="OIW27528.1"/>
    </source>
</evidence>
<dbReference type="InParanoid" id="A0A1J7JCT8"/>
<dbReference type="InterPro" id="IPR010400">
    <property type="entry name" value="PITH_dom"/>
</dbReference>
<name>A0A1J7JCT8_9PEZI</name>
<dbReference type="OrthoDB" id="2635at2759"/>
<dbReference type="FunFam" id="2.60.120.470:FF:000003">
    <property type="entry name" value="DUF1000 domain protein (AFU_orthologue AFUA_1G09230)"/>
    <property type="match status" value="1"/>
</dbReference>
<feature type="compositionally biased region" description="Basic and acidic residues" evidence="2">
    <location>
        <begin position="1"/>
        <end position="11"/>
    </location>
</feature>
<sequence>MSHHCHDEHAGHGGHGHNHHDHDHDHSDDITPAVQFSLYEHINFDEINTLNEAQYGSGKAIVKKTWAERLSDEPELASDADEQLLINIPFTGQVKLHAILLRTSNSDSAPKTLKVVINRDDVDFGVAEESEGTQTFELSQTSEVQELPVKRAKFSAVRRLSLFFPDNFGDGEEDVTRLGYIGFRGEWMQLGRAPANILYEAAANPSDHKVKGTNVNAMGSHIGGGGGGM</sequence>
<feature type="region of interest" description="Disordered" evidence="2">
    <location>
        <begin position="1"/>
        <end position="29"/>
    </location>
</feature>
<evidence type="ECO:0000259" key="3">
    <source>
        <dbReference type="PROSITE" id="PS51532"/>
    </source>
</evidence>
<dbReference type="Gene3D" id="2.60.120.470">
    <property type="entry name" value="PITH domain"/>
    <property type="match status" value="1"/>
</dbReference>
<evidence type="ECO:0000256" key="2">
    <source>
        <dbReference type="SAM" id="MobiDB-lite"/>
    </source>
</evidence>
<protein>
    <submittedName>
        <fullName evidence="4">DUF1000-domain-containing protein</fullName>
    </submittedName>
</protein>
<dbReference type="Pfam" id="PF06201">
    <property type="entry name" value="PITH"/>
    <property type="match status" value="1"/>
</dbReference>
<dbReference type="AlphaFoldDB" id="A0A1J7JCT8"/>
<dbReference type="SUPFAM" id="SSF49785">
    <property type="entry name" value="Galactose-binding domain-like"/>
    <property type="match status" value="1"/>
</dbReference>
<gene>
    <name evidence="4" type="ORF">CONLIGDRAFT_633886</name>
</gene>
<dbReference type="GO" id="GO:0005737">
    <property type="term" value="C:cytoplasm"/>
    <property type="evidence" value="ECO:0007669"/>
    <property type="project" value="EnsemblFungi"/>
</dbReference>
<organism evidence="4 5">
    <name type="scientific">Coniochaeta ligniaria NRRL 30616</name>
    <dbReference type="NCBI Taxonomy" id="1408157"/>
    <lineage>
        <taxon>Eukaryota</taxon>
        <taxon>Fungi</taxon>
        <taxon>Dikarya</taxon>
        <taxon>Ascomycota</taxon>
        <taxon>Pezizomycotina</taxon>
        <taxon>Sordariomycetes</taxon>
        <taxon>Sordariomycetidae</taxon>
        <taxon>Coniochaetales</taxon>
        <taxon>Coniochaetaceae</taxon>
        <taxon>Coniochaeta</taxon>
    </lineage>
</organism>
<dbReference type="STRING" id="1408157.A0A1J7JCT8"/>
<evidence type="ECO:0000313" key="5">
    <source>
        <dbReference type="Proteomes" id="UP000182658"/>
    </source>
</evidence>
<keyword evidence="5" id="KW-1185">Reference proteome</keyword>